<sequence length="514" mass="56139">MRIFSKNEMYNIDQETMEKIGLNNGMLMENAGQAVAREIESRIKKNDKIIVIAGKGNNGGDGVVIARILKERGFSIELWMSHKGGSVAEDAQRALKIYENCGHSYKIYEENEEAFQISLKKSTVIVDALLGIGTKGKVRGPYRNIIEEMNEINKIIYAVDIPSGLNADKGEVDVAIKAHTTFVIQGAKQGAFLFPSANFYGGIKTVDIGIPSSVIEQNSYVKRRWSKNEVLSSLPHRDISSHKGTYGRALMIAGSENMPGAAVLSSKAASRSGVGLLTIGIIENIKSIIGSHLPEAMYNLHQSHQGMLSEVKDYSSLQLDAIGIGPGIGRNKETEKIVEEILKQQVTLVLDADALFHVKPHLQKVKERRFPTILTPHPGEMASLLDLSIKEVESDRFEKSREFAQTYGIYLVLKGPFTIVTTPSGEQFVNSSGNPALAKGGSGDVLTGMILGSVLQYENVQKALSNAVFIHGAIADQLVASTHSPLDVLATDIIEGISPLLHELYREKEYSTGY</sequence>
<dbReference type="GO" id="GO:0052855">
    <property type="term" value="F:ADP-dependent NAD(P)H-hydrate dehydratase activity"/>
    <property type="evidence" value="ECO:0007669"/>
    <property type="project" value="UniProtKB-UniRule"/>
</dbReference>
<feature type="binding site" evidence="17">
    <location>
        <position position="443"/>
    </location>
    <ligand>
        <name>AMP</name>
        <dbReference type="ChEBI" id="CHEBI:456215"/>
    </ligand>
</feature>
<evidence type="ECO:0000256" key="12">
    <source>
        <dbReference type="ARBA" id="ARBA00023239"/>
    </source>
</evidence>
<organism evidence="22 23">
    <name type="scientific">Priestia filamentosa</name>
    <dbReference type="NCBI Taxonomy" id="1402861"/>
    <lineage>
        <taxon>Bacteria</taxon>
        <taxon>Bacillati</taxon>
        <taxon>Bacillota</taxon>
        <taxon>Bacilli</taxon>
        <taxon>Bacillales</taxon>
        <taxon>Bacillaceae</taxon>
        <taxon>Priestia</taxon>
    </lineage>
</organism>
<keyword evidence="8 17" id="KW-0521">NADP</keyword>
<evidence type="ECO:0000256" key="7">
    <source>
        <dbReference type="ARBA" id="ARBA00022840"/>
    </source>
</evidence>
<keyword evidence="7 17" id="KW-0067">ATP-binding</keyword>
<dbReference type="Pfam" id="PF03853">
    <property type="entry name" value="YjeF_N"/>
    <property type="match status" value="1"/>
</dbReference>
<dbReference type="PANTHER" id="PTHR12592:SF0">
    <property type="entry name" value="ATP-DEPENDENT (S)-NAD(P)H-HYDRATE DEHYDRATASE"/>
    <property type="match status" value="1"/>
</dbReference>
<dbReference type="RefSeq" id="WP_040060403.1">
    <property type="nucleotide sequence ID" value="NZ_CP011974.1"/>
</dbReference>
<comment type="catalytic activity">
    <reaction evidence="1 18 19">
        <text>(6R)-NADHX = (6S)-NADHX</text>
        <dbReference type="Rhea" id="RHEA:32215"/>
        <dbReference type="ChEBI" id="CHEBI:64074"/>
        <dbReference type="ChEBI" id="CHEBI:64075"/>
        <dbReference type="EC" id="5.1.99.6"/>
    </reaction>
</comment>
<feature type="binding site" evidence="17">
    <location>
        <position position="444"/>
    </location>
    <ligand>
        <name>(6S)-NADPHX</name>
        <dbReference type="ChEBI" id="CHEBI:64076"/>
    </ligand>
</feature>
<dbReference type="HAMAP" id="MF_01965">
    <property type="entry name" value="NADHX_dehydratase"/>
    <property type="match status" value="1"/>
</dbReference>
<keyword evidence="10 17" id="KW-0520">NAD</keyword>
<dbReference type="PANTHER" id="PTHR12592">
    <property type="entry name" value="ATP-DEPENDENT (S)-NAD(P)H-HYDRATE DEHYDRATASE FAMILY MEMBER"/>
    <property type="match status" value="1"/>
</dbReference>
<feature type="binding site" evidence="18">
    <location>
        <begin position="57"/>
        <end position="61"/>
    </location>
    <ligand>
        <name>(6S)-NADPHX</name>
        <dbReference type="ChEBI" id="CHEBI:64076"/>
    </ligand>
</feature>
<dbReference type="PROSITE" id="PS01050">
    <property type="entry name" value="YJEF_C_2"/>
    <property type="match status" value="1"/>
</dbReference>
<comment type="subunit">
    <text evidence="17">Homotetramer.</text>
</comment>
<comment type="function">
    <text evidence="18">Catalyzes the epimerization of the S- and R-forms of NAD(P)HX, a damaged form of NAD(P)H that is a result of enzymatic or heat-dependent hydration. This is a prerequisite for the S-specific NAD(P)H-hydrate dehydratase to allow the repair of both epimers of NAD(P)HX.</text>
</comment>
<feature type="binding site" evidence="17">
    <location>
        <position position="261"/>
    </location>
    <ligand>
        <name>(6S)-NADPHX</name>
        <dbReference type="ChEBI" id="CHEBI:64076"/>
    </ligand>
</feature>
<dbReference type="Pfam" id="PF01256">
    <property type="entry name" value="Carb_kinase"/>
    <property type="match status" value="1"/>
</dbReference>
<dbReference type="InterPro" id="IPR036652">
    <property type="entry name" value="YjeF_N_dom_sf"/>
</dbReference>
<comment type="cofactor">
    <cofactor evidence="17">
        <name>Mg(2+)</name>
        <dbReference type="ChEBI" id="CHEBI:18420"/>
    </cofactor>
</comment>
<dbReference type="OrthoDB" id="9806925at2"/>
<evidence type="ECO:0000256" key="1">
    <source>
        <dbReference type="ARBA" id="ARBA00000013"/>
    </source>
</evidence>
<comment type="similarity">
    <text evidence="4 19">In the C-terminal section; belongs to the NnrD/CARKD family.</text>
</comment>
<feature type="binding site" evidence="17">
    <location>
        <position position="377"/>
    </location>
    <ligand>
        <name>(6S)-NADPHX</name>
        <dbReference type="ChEBI" id="CHEBI:64076"/>
    </ligand>
</feature>
<dbReference type="EMBL" id="CP011974">
    <property type="protein sequence ID" value="AKO94846.1"/>
    <property type="molecule type" value="Genomic_DNA"/>
</dbReference>
<evidence type="ECO:0000256" key="10">
    <source>
        <dbReference type="ARBA" id="ARBA00023027"/>
    </source>
</evidence>
<feature type="domain" description="YjeF C-terminal" evidence="20">
    <location>
        <begin position="226"/>
        <end position="504"/>
    </location>
</feature>
<evidence type="ECO:0000256" key="15">
    <source>
        <dbReference type="ARBA" id="ARBA00048238"/>
    </source>
</evidence>
<accession>A0A0H4KPM1</accession>
<reference evidence="23" key="2">
    <citation type="submission" date="2015-06" db="EMBL/GenBank/DDBJ databases">
        <title>Genome Sequence of Bacillus endophyticus and Analysis of its Companion Mechanism in the Ketogulonigenium vulgare-Bacillus strain Consortium.</title>
        <authorList>
            <person name="Jia N."/>
            <person name="Du J."/>
            <person name="Ding M.-Z."/>
            <person name="Gao F."/>
            <person name="Yuan Y.-J."/>
        </authorList>
    </citation>
    <scope>NUCLEOTIDE SEQUENCE [LARGE SCALE GENOMIC DNA]</scope>
    <source>
        <strain evidence="23">Hbe603</strain>
    </source>
</reference>
<dbReference type="EC" id="5.1.99.6" evidence="19"/>
<evidence type="ECO:0000256" key="16">
    <source>
        <dbReference type="ARBA" id="ARBA00049209"/>
    </source>
</evidence>
<dbReference type="PROSITE" id="PS51385">
    <property type="entry name" value="YJEF_N"/>
    <property type="match status" value="1"/>
</dbReference>
<comment type="catalytic activity">
    <reaction evidence="15 17 19">
        <text>(6S)-NADHX + ADP = AMP + phosphate + NADH + H(+)</text>
        <dbReference type="Rhea" id="RHEA:32223"/>
        <dbReference type="ChEBI" id="CHEBI:15378"/>
        <dbReference type="ChEBI" id="CHEBI:43474"/>
        <dbReference type="ChEBI" id="CHEBI:57945"/>
        <dbReference type="ChEBI" id="CHEBI:64074"/>
        <dbReference type="ChEBI" id="CHEBI:456215"/>
        <dbReference type="ChEBI" id="CHEBI:456216"/>
        <dbReference type="EC" id="4.2.1.136"/>
    </reaction>
</comment>
<evidence type="ECO:0000256" key="4">
    <source>
        <dbReference type="ARBA" id="ARBA00009524"/>
    </source>
</evidence>
<feature type="binding site" evidence="18">
    <location>
        <position position="160"/>
    </location>
    <ligand>
        <name>(6S)-NADPHX</name>
        <dbReference type="ChEBI" id="CHEBI:64076"/>
    </ligand>
</feature>
<comment type="similarity">
    <text evidence="18">Belongs to the NnrE/AIBP family.</text>
</comment>
<keyword evidence="9 18" id="KW-0630">Potassium</keyword>
<feature type="binding site" evidence="17">
    <location>
        <position position="327"/>
    </location>
    <ligand>
        <name>(6S)-NADPHX</name>
        <dbReference type="ChEBI" id="CHEBI:64076"/>
    </ligand>
</feature>
<keyword evidence="11 18" id="KW-0413">Isomerase</keyword>
<dbReference type="AlphaFoldDB" id="A0A0H4KPM1"/>
<evidence type="ECO:0000256" key="2">
    <source>
        <dbReference type="ARBA" id="ARBA00000909"/>
    </source>
</evidence>
<evidence type="ECO:0000256" key="17">
    <source>
        <dbReference type="HAMAP-Rule" id="MF_01965"/>
    </source>
</evidence>
<dbReference type="CDD" id="cd01171">
    <property type="entry name" value="YXKO-related"/>
    <property type="match status" value="1"/>
</dbReference>
<keyword evidence="5 18" id="KW-0479">Metal-binding</keyword>
<dbReference type="InterPro" id="IPR000631">
    <property type="entry name" value="CARKD"/>
</dbReference>
<comment type="function">
    <text evidence="17">Catalyzes the dehydration of the S-form of NAD(P)HX at the expense of ADP, which is converted to AMP. Together with NAD(P)HX epimerase, which catalyzes the epimerization of the S- and R-forms, the enzyme allows the repair of both epimers of NAD(P)HX, a damaged form of NAD(P)H that is a result of enzymatic or heat-dependent hydration.</text>
</comment>
<gene>
    <name evidence="17" type="primary">nnrD</name>
    <name evidence="18" type="synonym">nnrE</name>
    <name evidence="22" type="ORF">BEH_23800</name>
</gene>
<dbReference type="KEGG" id="beo:BEH_23800"/>
<evidence type="ECO:0000256" key="11">
    <source>
        <dbReference type="ARBA" id="ARBA00023235"/>
    </source>
</evidence>
<dbReference type="PROSITE" id="PS51383">
    <property type="entry name" value="YJEF_C_3"/>
    <property type="match status" value="1"/>
</dbReference>
<evidence type="ECO:0000256" key="6">
    <source>
        <dbReference type="ARBA" id="ARBA00022741"/>
    </source>
</evidence>
<keyword evidence="13" id="KW-0511">Multifunctional enzyme</keyword>
<feature type="binding site" evidence="18">
    <location>
        <position position="163"/>
    </location>
    <ligand>
        <name>K(+)</name>
        <dbReference type="ChEBI" id="CHEBI:29103"/>
    </ligand>
</feature>
<dbReference type="InterPro" id="IPR017953">
    <property type="entry name" value="Carbohydrate_kinase_pred_CS"/>
</dbReference>
<evidence type="ECO:0000256" key="5">
    <source>
        <dbReference type="ARBA" id="ARBA00022723"/>
    </source>
</evidence>
<dbReference type="NCBIfam" id="TIGR00196">
    <property type="entry name" value="yjeF_cterm"/>
    <property type="match status" value="1"/>
</dbReference>
<dbReference type="NCBIfam" id="TIGR00197">
    <property type="entry name" value="yjeF_nterm"/>
    <property type="match status" value="1"/>
</dbReference>
<dbReference type="GO" id="GO:0046496">
    <property type="term" value="P:nicotinamide nucleotide metabolic process"/>
    <property type="evidence" value="ECO:0007669"/>
    <property type="project" value="UniProtKB-UniRule"/>
</dbReference>
<feature type="binding site" evidence="18">
    <location>
        <position position="127"/>
    </location>
    <ligand>
        <name>K(+)</name>
        <dbReference type="ChEBI" id="CHEBI:29103"/>
    </ligand>
</feature>
<protein>
    <recommendedName>
        <fullName evidence="19">Bifunctional NAD(P)H-hydrate repair enzyme</fullName>
    </recommendedName>
    <alternativeName>
        <fullName evidence="19">Nicotinamide nucleotide repair protein</fullName>
    </alternativeName>
    <domain>
        <recommendedName>
            <fullName evidence="19">ADP-dependent (S)-NAD(P)H-hydrate dehydratase</fullName>
            <ecNumber evidence="19">4.2.1.136</ecNumber>
        </recommendedName>
        <alternativeName>
            <fullName evidence="19">ADP-dependent NAD(P)HX dehydratase</fullName>
        </alternativeName>
    </domain>
    <domain>
        <recommendedName>
            <fullName evidence="19">NAD(P)H-hydrate epimerase</fullName>
            <ecNumber evidence="19">5.1.99.6</ecNumber>
        </recommendedName>
    </domain>
</protein>
<dbReference type="Gene3D" id="3.40.50.10260">
    <property type="entry name" value="YjeF N-terminal domain"/>
    <property type="match status" value="1"/>
</dbReference>
<evidence type="ECO:0000256" key="3">
    <source>
        <dbReference type="ARBA" id="ARBA00006001"/>
    </source>
</evidence>
<evidence type="ECO:0000256" key="13">
    <source>
        <dbReference type="ARBA" id="ARBA00023268"/>
    </source>
</evidence>
<feature type="domain" description="YjeF N-terminal" evidence="21">
    <location>
        <begin position="9"/>
        <end position="216"/>
    </location>
</feature>
<dbReference type="InterPro" id="IPR029056">
    <property type="entry name" value="Ribokinase-like"/>
</dbReference>
<name>A0A0H4KPM1_9BACI</name>
<comment type="function">
    <text evidence="14 19">Bifunctional enzyme that catalyzes the epimerization of the S- and R-forms of NAD(P)HX and the dehydration of the S-form of NAD(P)HX at the expense of ADP, which is converted to AMP. This allows the repair of both epimers of NAD(P)HX, a damaged form of NAD(P)H that is a result of enzymatic or heat-dependent hydration.</text>
</comment>
<dbReference type="PIRSF" id="PIRSF017184">
    <property type="entry name" value="Nnr"/>
    <property type="match status" value="1"/>
</dbReference>
<dbReference type="GO" id="GO:0046872">
    <property type="term" value="F:metal ion binding"/>
    <property type="evidence" value="ECO:0007669"/>
    <property type="project" value="UniProtKB-UniRule"/>
</dbReference>
<dbReference type="PATRIC" id="fig|135735.6.peg.5002"/>
<evidence type="ECO:0000256" key="14">
    <source>
        <dbReference type="ARBA" id="ARBA00025153"/>
    </source>
</evidence>
<feature type="binding site" evidence="18">
    <location>
        <position position="142"/>
    </location>
    <ligand>
        <name>(6S)-NADPHX</name>
        <dbReference type="ChEBI" id="CHEBI:64076"/>
    </ligand>
</feature>
<feature type="binding site" evidence="18">
    <location>
        <position position="58"/>
    </location>
    <ligand>
        <name>K(+)</name>
        <dbReference type="ChEBI" id="CHEBI:29103"/>
    </ligand>
</feature>
<comment type="similarity">
    <text evidence="17">Belongs to the NnrD/CARKD family.</text>
</comment>
<dbReference type="GO" id="GO:0110051">
    <property type="term" value="P:metabolite repair"/>
    <property type="evidence" value="ECO:0007669"/>
    <property type="project" value="TreeGrafter"/>
</dbReference>
<evidence type="ECO:0000259" key="21">
    <source>
        <dbReference type="PROSITE" id="PS51385"/>
    </source>
</evidence>
<evidence type="ECO:0000313" key="23">
    <source>
        <dbReference type="Proteomes" id="UP000036202"/>
    </source>
</evidence>
<dbReference type="SUPFAM" id="SSF64153">
    <property type="entry name" value="YjeF N-terminal domain-like"/>
    <property type="match status" value="1"/>
</dbReference>
<reference evidence="22 23" key="1">
    <citation type="journal article" date="2015" name="PLoS ONE">
        <title>Genome Sequence of Bacillus endophyticus and Analysis of Its Companion Mechanism in the Ketogulonigenium vulgare-Bacillus Strain Consortium.</title>
        <authorList>
            <person name="Jia N."/>
            <person name="Du J."/>
            <person name="Ding M.Z."/>
            <person name="Gao F."/>
            <person name="Yuan Y.J."/>
        </authorList>
    </citation>
    <scope>NUCLEOTIDE SEQUENCE [LARGE SCALE GENOMIC DNA]</scope>
    <source>
        <strain evidence="22 23">Hbe603</strain>
    </source>
</reference>
<dbReference type="InterPro" id="IPR030677">
    <property type="entry name" value="Nnr"/>
</dbReference>
<dbReference type="Gene3D" id="3.40.1190.20">
    <property type="match status" value="1"/>
</dbReference>
<comment type="cofactor">
    <cofactor evidence="18 19">
        <name>K(+)</name>
        <dbReference type="ChEBI" id="CHEBI:29103"/>
    </cofactor>
    <text evidence="18 19">Binds 1 potassium ion per subunit.</text>
</comment>
<dbReference type="EC" id="4.2.1.136" evidence="19"/>
<comment type="catalytic activity">
    <reaction evidence="16 17 19">
        <text>(6S)-NADPHX + ADP = AMP + phosphate + NADPH + H(+)</text>
        <dbReference type="Rhea" id="RHEA:32235"/>
        <dbReference type="ChEBI" id="CHEBI:15378"/>
        <dbReference type="ChEBI" id="CHEBI:43474"/>
        <dbReference type="ChEBI" id="CHEBI:57783"/>
        <dbReference type="ChEBI" id="CHEBI:64076"/>
        <dbReference type="ChEBI" id="CHEBI:456215"/>
        <dbReference type="ChEBI" id="CHEBI:456216"/>
        <dbReference type="EC" id="4.2.1.136"/>
    </reaction>
</comment>
<keyword evidence="6 17" id="KW-0547">Nucleotide-binding</keyword>
<proteinExistence type="inferred from homology"/>
<keyword evidence="23" id="KW-1185">Reference proteome</keyword>
<evidence type="ECO:0000259" key="20">
    <source>
        <dbReference type="PROSITE" id="PS51383"/>
    </source>
</evidence>
<evidence type="ECO:0000313" key="22">
    <source>
        <dbReference type="EMBL" id="AKO94846.1"/>
    </source>
</evidence>
<feature type="binding site" evidence="18">
    <location>
        <begin position="131"/>
        <end position="137"/>
    </location>
    <ligand>
        <name>(6S)-NADPHX</name>
        <dbReference type="ChEBI" id="CHEBI:64076"/>
    </ligand>
</feature>
<evidence type="ECO:0000256" key="18">
    <source>
        <dbReference type="HAMAP-Rule" id="MF_01966"/>
    </source>
</evidence>
<comment type="similarity">
    <text evidence="3 19">In the N-terminal section; belongs to the NnrE/AIBP family.</text>
</comment>
<dbReference type="GO" id="GO:0052856">
    <property type="term" value="F:NAD(P)HX epimerase activity"/>
    <property type="evidence" value="ECO:0007669"/>
    <property type="project" value="UniProtKB-UniRule"/>
</dbReference>
<comment type="catalytic activity">
    <reaction evidence="2 18 19">
        <text>(6R)-NADPHX = (6S)-NADPHX</text>
        <dbReference type="Rhea" id="RHEA:32227"/>
        <dbReference type="ChEBI" id="CHEBI:64076"/>
        <dbReference type="ChEBI" id="CHEBI:64077"/>
        <dbReference type="EC" id="5.1.99.6"/>
    </reaction>
</comment>
<dbReference type="SUPFAM" id="SSF53613">
    <property type="entry name" value="Ribokinase-like"/>
    <property type="match status" value="1"/>
</dbReference>
<dbReference type="InterPro" id="IPR004443">
    <property type="entry name" value="YjeF_N_dom"/>
</dbReference>
<evidence type="ECO:0000256" key="8">
    <source>
        <dbReference type="ARBA" id="ARBA00022857"/>
    </source>
</evidence>
<feature type="binding site" evidence="17">
    <location>
        <begin position="414"/>
        <end position="418"/>
    </location>
    <ligand>
        <name>AMP</name>
        <dbReference type="ChEBI" id="CHEBI:456215"/>
    </ligand>
</feature>
<dbReference type="HAMAP" id="MF_01966">
    <property type="entry name" value="NADHX_epimerase"/>
    <property type="match status" value="1"/>
</dbReference>
<keyword evidence="12 17" id="KW-0456">Lyase</keyword>
<dbReference type="GO" id="GO:0005524">
    <property type="term" value="F:ATP binding"/>
    <property type="evidence" value="ECO:0007669"/>
    <property type="project" value="UniProtKB-UniRule"/>
</dbReference>
<evidence type="ECO:0000256" key="19">
    <source>
        <dbReference type="PIRNR" id="PIRNR017184"/>
    </source>
</evidence>
<evidence type="ECO:0000256" key="9">
    <source>
        <dbReference type="ARBA" id="ARBA00022958"/>
    </source>
</evidence>
<dbReference type="Proteomes" id="UP000036202">
    <property type="component" value="Chromosome"/>
</dbReference>